<comment type="caution">
    <text evidence="2">The sequence shown here is derived from an EMBL/GenBank/DDBJ whole genome shotgun (WGS) entry which is preliminary data.</text>
</comment>
<feature type="chain" id="PRO_5019015381" evidence="1">
    <location>
        <begin position="19"/>
        <end position="297"/>
    </location>
</feature>
<name>A0A433TH02_ELYCH</name>
<gene>
    <name evidence="2" type="ORF">EGW08_011414</name>
</gene>
<sequence>MKVAALLVFTAVFSAACGAAIEKRQLDDYFDAFAAIGQNTLSDLLELADRGWADLKQKIKDYDIHTRYNQIKDKLVAKYGGVFETISTFSFDTIADAVTNVLANAVGLEDIATIVKKVRAVLGKDADSVDDTELGEIVKEVEDDITSGGDDTVAKRAIFDTFGGIYRNLTSIGRNAYSDLFNLARQGWNDLKQKIQDYDIKGRIATIRQKATDRYGPIFSKISSLRFEHIVDEAKKVINSAKSVLQVDKIVEKIRSDLGNEVEDIPDEEIADIVKVVEDDVISDPDLNDVAPASATI</sequence>
<reference evidence="2 3" key="1">
    <citation type="submission" date="2019-01" db="EMBL/GenBank/DDBJ databases">
        <title>A draft genome assembly of the solar-powered sea slug Elysia chlorotica.</title>
        <authorList>
            <person name="Cai H."/>
            <person name="Li Q."/>
            <person name="Fang X."/>
            <person name="Li J."/>
            <person name="Curtis N.E."/>
            <person name="Altenburger A."/>
            <person name="Shibata T."/>
            <person name="Feng M."/>
            <person name="Maeda T."/>
            <person name="Schwartz J.A."/>
            <person name="Shigenobu S."/>
            <person name="Lundholm N."/>
            <person name="Nishiyama T."/>
            <person name="Yang H."/>
            <person name="Hasebe M."/>
            <person name="Li S."/>
            <person name="Pierce S.K."/>
            <person name="Wang J."/>
        </authorList>
    </citation>
    <scope>NUCLEOTIDE SEQUENCE [LARGE SCALE GENOMIC DNA]</scope>
    <source>
        <strain evidence="2">EC2010</strain>
        <tissue evidence="2">Whole organism of an adult</tissue>
    </source>
</reference>
<dbReference type="Proteomes" id="UP000271974">
    <property type="component" value="Unassembled WGS sequence"/>
</dbReference>
<dbReference type="PROSITE" id="PS51257">
    <property type="entry name" value="PROKAR_LIPOPROTEIN"/>
    <property type="match status" value="1"/>
</dbReference>
<organism evidence="2 3">
    <name type="scientific">Elysia chlorotica</name>
    <name type="common">Eastern emerald elysia</name>
    <name type="synonym">Sea slug</name>
    <dbReference type="NCBI Taxonomy" id="188477"/>
    <lineage>
        <taxon>Eukaryota</taxon>
        <taxon>Metazoa</taxon>
        <taxon>Spiralia</taxon>
        <taxon>Lophotrochozoa</taxon>
        <taxon>Mollusca</taxon>
        <taxon>Gastropoda</taxon>
        <taxon>Heterobranchia</taxon>
        <taxon>Euthyneura</taxon>
        <taxon>Panpulmonata</taxon>
        <taxon>Sacoglossa</taxon>
        <taxon>Placobranchoidea</taxon>
        <taxon>Plakobranchidae</taxon>
        <taxon>Elysia</taxon>
    </lineage>
</organism>
<evidence type="ECO:0000313" key="2">
    <source>
        <dbReference type="EMBL" id="RUS80833.1"/>
    </source>
</evidence>
<evidence type="ECO:0000313" key="3">
    <source>
        <dbReference type="Proteomes" id="UP000271974"/>
    </source>
</evidence>
<protein>
    <submittedName>
        <fullName evidence="2">Uncharacterized protein</fullName>
    </submittedName>
</protein>
<dbReference type="OrthoDB" id="6484170at2759"/>
<feature type="signal peptide" evidence="1">
    <location>
        <begin position="1"/>
        <end position="18"/>
    </location>
</feature>
<dbReference type="AlphaFoldDB" id="A0A433TH02"/>
<dbReference type="EMBL" id="RQTK01000371">
    <property type="protein sequence ID" value="RUS80833.1"/>
    <property type="molecule type" value="Genomic_DNA"/>
</dbReference>
<keyword evidence="1" id="KW-0732">Signal</keyword>
<accession>A0A433TH02</accession>
<evidence type="ECO:0000256" key="1">
    <source>
        <dbReference type="SAM" id="SignalP"/>
    </source>
</evidence>
<proteinExistence type="predicted"/>
<keyword evidence="3" id="KW-1185">Reference proteome</keyword>